<dbReference type="Proteomes" id="UP000223913">
    <property type="component" value="Unassembled WGS sequence"/>
</dbReference>
<protein>
    <recommendedName>
        <fullName evidence="4">TolC family protein</fullName>
    </recommendedName>
</protein>
<evidence type="ECO:0000313" key="3">
    <source>
        <dbReference type="Proteomes" id="UP000223913"/>
    </source>
</evidence>
<gene>
    <name evidence="2" type="ORF">CRP01_40465</name>
</gene>
<dbReference type="SUPFAM" id="SSF56954">
    <property type="entry name" value="Outer membrane efflux proteins (OEP)"/>
    <property type="match status" value="1"/>
</dbReference>
<keyword evidence="3" id="KW-1185">Reference proteome</keyword>
<reference evidence="2 3" key="1">
    <citation type="submission" date="2017-10" db="EMBL/GenBank/DDBJ databases">
        <title>The draft genome sequence of Lewinella nigricans NBRC 102662.</title>
        <authorList>
            <person name="Wang K."/>
        </authorList>
    </citation>
    <scope>NUCLEOTIDE SEQUENCE [LARGE SCALE GENOMIC DNA]</scope>
    <source>
        <strain evidence="2 3">NBRC 102662</strain>
    </source>
</reference>
<evidence type="ECO:0008006" key="4">
    <source>
        <dbReference type="Google" id="ProtNLM"/>
    </source>
</evidence>
<comment type="caution">
    <text evidence="2">The sequence shown here is derived from an EMBL/GenBank/DDBJ whole genome shotgun (WGS) entry which is preliminary data.</text>
</comment>
<dbReference type="EMBL" id="PDUD01000075">
    <property type="protein sequence ID" value="PHN00781.1"/>
    <property type="molecule type" value="Genomic_DNA"/>
</dbReference>
<organism evidence="2 3">
    <name type="scientific">Flavilitoribacter nigricans (strain ATCC 23147 / DSM 23189 / NBRC 102662 / NCIMB 1420 / SS-2)</name>
    <name type="common">Lewinella nigricans</name>
    <dbReference type="NCBI Taxonomy" id="1122177"/>
    <lineage>
        <taxon>Bacteria</taxon>
        <taxon>Pseudomonadati</taxon>
        <taxon>Bacteroidota</taxon>
        <taxon>Saprospiria</taxon>
        <taxon>Saprospirales</taxon>
        <taxon>Lewinellaceae</taxon>
        <taxon>Flavilitoribacter</taxon>
    </lineage>
</organism>
<feature type="coiled-coil region" evidence="1">
    <location>
        <begin position="59"/>
        <end position="108"/>
    </location>
</feature>
<evidence type="ECO:0000313" key="2">
    <source>
        <dbReference type="EMBL" id="PHN00781.1"/>
    </source>
</evidence>
<sequence length="167" mass="19696">MHQSIDSFHAQQTHSQLLEFKDSKKGEWLKFLPNLGITYALDGQPRPSISLSSGILYQTQKAKQQRASKREQIIQMQQQSAEIAKNQLADLLLQYQQLHNEYRTQQELFAIETDLFRIKEDEYQRQELAPSDFLQAKRTYLLQQQAVEQKEHQLGRLISKIKLHCHY</sequence>
<name>A0A2D0MWY3_FLAN2</name>
<proteinExistence type="predicted"/>
<keyword evidence="1" id="KW-0175">Coiled coil</keyword>
<dbReference type="Gene3D" id="1.20.1600.10">
    <property type="entry name" value="Outer membrane efflux proteins (OEP)"/>
    <property type="match status" value="1"/>
</dbReference>
<dbReference type="AlphaFoldDB" id="A0A2D0MWY3"/>
<accession>A0A2D0MWY3</accession>
<evidence type="ECO:0000256" key="1">
    <source>
        <dbReference type="SAM" id="Coils"/>
    </source>
</evidence>